<reference evidence="3 4" key="1">
    <citation type="submission" date="2020-08" db="EMBL/GenBank/DDBJ databases">
        <title>Plant Genome Project.</title>
        <authorList>
            <person name="Zhang R.-G."/>
        </authorList>
    </citation>
    <scope>NUCLEOTIDE SEQUENCE [LARGE SCALE GENOMIC DNA]</scope>
    <source>
        <tissue evidence="3">Rhizome</tissue>
    </source>
</reference>
<feature type="region of interest" description="Disordered" evidence="1">
    <location>
        <begin position="279"/>
        <end position="324"/>
    </location>
</feature>
<keyword evidence="4" id="KW-1185">Reference proteome</keyword>
<feature type="domain" description="Retrotransposon gag" evidence="2">
    <location>
        <begin position="166"/>
        <end position="259"/>
    </location>
</feature>
<dbReference type="InterPro" id="IPR032567">
    <property type="entry name" value="RTL1-rel"/>
</dbReference>
<evidence type="ECO:0000313" key="3">
    <source>
        <dbReference type="EMBL" id="KAG6467728.1"/>
    </source>
</evidence>
<evidence type="ECO:0000256" key="1">
    <source>
        <dbReference type="SAM" id="MobiDB-lite"/>
    </source>
</evidence>
<sequence>MVARELAVLASLVGMMLLPWREKKCSWRMLLQAWGNVLRRLSIMWRPSSLTANLIKSRKEDLESRLNAEEEWTGRMELFENMDAISNIQAQLDTLKASLEETRGRAPIVGSTSGMRDVPRADLPKPKPKEFKGVKNAKEVENFLWQVERDFEGLNIEDDQVKVRTATLFLIENATLWWRRKCADMEKGLYTIKTWEDFKKELKRQFLPENVVYEARKKLRELKHRTTICEYVREFTTLMLQITNLTDEELLFYFIEGLQTWAKQELQRRSVKDVDEAIATPHRISKGESHPKPSSKSYSAKGGGDKGKGVHKGNEGKFSSRKEYEEKKKALSPLGGGQLITGGKSGLLMAYGPAEISVINESYSAILWVGSCSTTFRQQGPSDVIVREPDTGRSAYQQALKESGMVNRGVYQWVERGPPQREARK</sequence>
<proteinExistence type="predicted"/>
<dbReference type="PANTHER" id="PTHR15503:SF45">
    <property type="entry name" value="RNA-DIRECTED DNA POLYMERASE HOMOLOG"/>
    <property type="match status" value="1"/>
</dbReference>
<evidence type="ECO:0000313" key="4">
    <source>
        <dbReference type="Proteomes" id="UP000734854"/>
    </source>
</evidence>
<feature type="compositionally biased region" description="Basic and acidic residues" evidence="1">
    <location>
        <begin position="303"/>
        <end position="324"/>
    </location>
</feature>
<geneLocation type="mitochondrion" evidence="3"/>
<evidence type="ECO:0000259" key="2">
    <source>
        <dbReference type="Pfam" id="PF03732"/>
    </source>
</evidence>
<name>A0A8J5ELL4_ZINOF</name>
<feature type="compositionally biased region" description="Basic and acidic residues" evidence="1">
    <location>
        <begin position="117"/>
        <end position="129"/>
    </location>
</feature>
<dbReference type="InterPro" id="IPR005162">
    <property type="entry name" value="Retrotrans_gag_dom"/>
</dbReference>
<keyword evidence="3" id="KW-0496">Mitochondrion</keyword>
<dbReference type="AlphaFoldDB" id="A0A8J5ELL4"/>
<accession>A0A8J5ELL4</accession>
<organism evidence="3 4">
    <name type="scientific">Zingiber officinale</name>
    <name type="common">Ginger</name>
    <name type="synonym">Amomum zingiber</name>
    <dbReference type="NCBI Taxonomy" id="94328"/>
    <lineage>
        <taxon>Eukaryota</taxon>
        <taxon>Viridiplantae</taxon>
        <taxon>Streptophyta</taxon>
        <taxon>Embryophyta</taxon>
        <taxon>Tracheophyta</taxon>
        <taxon>Spermatophyta</taxon>
        <taxon>Magnoliopsida</taxon>
        <taxon>Liliopsida</taxon>
        <taxon>Zingiberales</taxon>
        <taxon>Zingiberaceae</taxon>
        <taxon>Zingiber</taxon>
    </lineage>
</organism>
<feature type="region of interest" description="Disordered" evidence="1">
    <location>
        <begin position="108"/>
        <end position="129"/>
    </location>
</feature>
<dbReference type="EMBL" id="JACMSC010000024">
    <property type="protein sequence ID" value="KAG6467728.1"/>
    <property type="molecule type" value="Genomic_DNA"/>
</dbReference>
<gene>
    <name evidence="3" type="ORF">ZIOFF_074370</name>
</gene>
<dbReference type="PANTHER" id="PTHR15503">
    <property type="entry name" value="LDOC1 RELATED"/>
    <property type="match status" value="1"/>
</dbReference>
<comment type="caution">
    <text evidence="3">The sequence shown here is derived from an EMBL/GenBank/DDBJ whole genome shotgun (WGS) entry which is preliminary data.</text>
</comment>
<dbReference type="Proteomes" id="UP000734854">
    <property type="component" value="Unassembled WGS sequence"/>
</dbReference>
<dbReference type="Pfam" id="PF03732">
    <property type="entry name" value="Retrotrans_gag"/>
    <property type="match status" value="1"/>
</dbReference>
<protein>
    <recommendedName>
        <fullName evidence="2">Retrotransposon gag domain-containing protein</fullName>
    </recommendedName>
</protein>